<name>D1W6W0_9BACT</name>
<evidence type="ECO:0000256" key="4">
    <source>
        <dbReference type="ARBA" id="ARBA00022989"/>
    </source>
</evidence>
<feature type="transmembrane region" description="Helical" evidence="6">
    <location>
        <begin position="42"/>
        <end position="64"/>
    </location>
</feature>
<dbReference type="EMBL" id="ADEG01000073">
    <property type="protein sequence ID" value="EFA91730.1"/>
    <property type="molecule type" value="Genomic_DNA"/>
</dbReference>
<feature type="transmembrane region" description="Helical" evidence="6">
    <location>
        <begin position="158"/>
        <end position="181"/>
    </location>
</feature>
<dbReference type="GO" id="GO:0005886">
    <property type="term" value="C:plasma membrane"/>
    <property type="evidence" value="ECO:0007669"/>
    <property type="project" value="UniProtKB-SubCell"/>
</dbReference>
<comment type="caution">
    <text evidence="7">The sequence shown here is derived from an EMBL/GenBank/DDBJ whole genome shotgun (WGS) entry which is preliminary data.</text>
</comment>
<dbReference type="PANTHER" id="PTHR30250">
    <property type="entry name" value="PST FAMILY PREDICTED COLANIC ACID TRANSPORTER"/>
    <property type="match status" value="1"/>
</dbReference>
<feature type="transmembrane region" description="Helical" evidence="6">
    <location>
        <begin position="124"/>
        <end position="146"/>
    </location>
</feature>
<dbReference type="RefSeq" id="WP_004349852.1">
    <property type="nucleotide sequence ID" value="NZ_ADEG01000073.1"/>
</dbReference>
<feature type="transmembrane region" description="Helical" evidence="6">
    <location>
        <begin position="227"/>
        <end position="244"/>
    </location>
</feature>
<evidence type="ECO:0000256" key="1">
    <source>
        <dbReference type="ARBA" id="ARBA00004651"/>
    </source>
</evidence>
<evidence type="ECO:0000256" key="5">
    <source>
        <dbReference type="ARBA" id="ARBA00023136"/>
    </source>
</evidence>
<feature type="transmembrane region" description="Helical" evidence="6">
    <location>
        <begin position="377"/>
        <end position="395"/>
    </location>
</feature>
<feature type="transmembrane region" description="Helical" evidence="6">
    <location>
        <begin position="12"/>
        <end position="30"/>
    </location>
</feature>
<sequence length="507" mass="56808">MKDTSKRIAFNTVYLYASSIVQLFLGLYMSRVILQALGVTDFGIYGVVGSIVVVLNFLSTAMGGASMRYLSFELAEGTIDRKKEVFSAVFTAHIGLATALFILAETLGLWYLCTVMVIPEDRFIAAHWVYQSSVIIAVINIIRVPFTARINANEQMGFSSFWSTIESLLRFLGVVILLWLTMDKLKAYAVIMVVLTIFIFVGYFLFCTKNFSDTNCRISHNKKMLKGILSFAGYSAFSSSSNMMRIQGNNLLINKFFGVVMNASVSIASMVSGYIAGFTMNIITAFRPQIIKKYASNDLVMMSIDMTNCLKFCMAIFSLFAVPIFLEINYVLYLWLGNIPDFSGLFCRISLIGSLFNLMGLVVIIGIQATDRVRVNSFMITAITFVSLAVTLLLLQLGLPAYIVYVVSVFADIIILWQSIRNLKFLIPQFESGTYISIILKIIVFMLIGAALALLPHLVLQSSFVRLVLVTITYTIVFGGLFWVNMLDKEVKHYVIGKIFEIKNRRL</sequence>
<feature type="transmembrane region" description="Helical" evidence="6">
    <location>
        <begin position="438"/>
        <end position="458"/>
    </location>
</feature>
<gene>
    <name evidence="7" type="ORF">HMPREF0650_0046</name>
</gene>
<evidence type="ECO:0000256" key="3">
    <source>
        <dbReference type="ARBA" id="ARBA00022692"/>
    </source>
</evidence>
<feature type="transmembrane region" description="Helical" evidence="6">
    <location>
        <begin position="85"/>
        <end position="112"/>
    </location>
</feature>
<dbReference type="STRING" id="679190.HMPREF0650_0046"/>
<evidence type="ECO:0000256" key="2">
    <source>
        <dbReference type="ARBA" id="ARBA00022475"/>
    </source>
</evidence>
<comment type="subcellular location">
    <subcellularLocation>
        <location evidence="1">Cell membrane</location>
        <topology evidence="1">Multi-pass membrane protein</topology>
    </subcellularLocation>
</comment>
<feature type="transmembrane region" description="Helical" evidence="6">
    <location>
        <begin position="401"/>
        <end position="417"/>
    </location>
</feature>
<keyword evidence="4 6" id="KW-1133">Transmembrane helix</keyword>
<reference evidence="7 8" key="1">
    <citation type="submission" date="2009-12" db="EMBL/GenBank/DDBJ databases">
        <title>Genome Sequence of Prevotella buccalis ATCC 35310.</title>
        <authorList>
            <person name="Durkin A.S."/>
            <person name="Madupu R."/>
            <person name="Torralba M."/>
            <person name="Methe B."/>
            <person name="Sutton G."/>
            <person name="Strausberg R.L."/>
            <person name="Nelson K.E."/>
        </authorList>
    </citation>
    <scope>NUCLEOTIDE SEQUENCE [LARGE SCALE GENOMIC DNA]</scope>
    <source>
        <strain evidence="7 8">ATCC 35310</strain>
    </source>
</reference>
<dbReference type="PANTHER" id="PTHR30250:SF26">
    <property type="entry name" value="PSMA PROTEIN"/>
    <property type="match status" value="1"/>
</dbReference>
<dbReference type="Proteomes" id="UP000005283">
    <property type="component" value="Unassembled WGS sequence"/>
</dbReference>
<evidence type="ECO:0000313" key="8">
    <source>
        <dbReference type="Proteomes" id="UP000005283"/>
    </source>
</evidence>
<feature type="transmembrane region" description="Helical" evidence="6">
    <location>
        <begin position="312"/>
        <end position="336"/>
    </location>
</feature>
<keyword evidence="2" id="KW-1003">Cell membrane</keyword>
<proteinExistence type="predicted"/>
<feature type="transmembrane region" description="Helical" evidence="6">
    <location>
        <begin position="256"/>
        <end position="283"/>
    </location>
</feature>
<feature type="transmembrane region" description="Helical" evidence="6">
    <location>
        <begin position="464"/>
        <end position="484"/>
    </location>
</feature>
<evidence type="ECO:0000313" key="7">
    <source>
        <dbReference type="EMBL" id="EFA91730.1"/>
    </source>
</evidence>
<protein>
    <submittedName>
        <fullName evidence="7">Polysaccharide biosynthesis protein</fullName>
    </submittedName>
</protein>
<keyword evidence="3 6" id="KW-0812">Transmembrane</keyword>
<dbReference type="eggNOG" id="COG2244">
    <property type="taxonomic scope" value="Bacteria"/>
</dbReference>
<dbReference type="AlphaFoldDB" id="D1W6W0"/>
<dbReference type="InterPro" id="IPR050833">
    <property type="entry name" value="Poly_Biosynth_Transport"/>
</dbReference>
<evidence type="ECO:0000256" key="6">
    <source>
        <dbReference type="SAM" id="Phobius"/>
    </source>
</evidence>
<feature type="transmembrane region" description="Helical" evidence="6">
    <location>
        <begin position="342"/>
        <end position="365"/>
    </location>
</feature>
<keyword evidence="5 6" id="KW-0472">Membrane</keyword>
<organism evidence="7 8">
    <name type="scientific">Hoylesella buccalis ATCC 35310</name>
    <dbReference type="NCBI Taxonomy" id="679190"/>
    <lineage>
        <taxon>Bacteria</taxon>
        <taxon>Pseudomonadati</taxon>
        <taxon>Bacteroidota</taxon>
        <taxon>Bacteroidia</taxon>
        <taxon>Bacteroidales</taxon>
        <taxon>Prevotellaceae</taxon>
        <taxon>Hoylesella</taxon>
    </lineage>
</organism>
<feature type="transmembrane region" description="Helical" evidence="6">
    <location>
        <begin position="187"/>
        <end position="206"/>
    </location>
</feature>
<keyword evidence="8" id="KW-1185">Reference proteome</keyword>
<accession>D1W6W0</accession>